<dbReference type="GO" id="GO:0005743">
    <property type="term" value="C:mitochondrial inner membrane"/>
    <property type="evidence" value="ECO:0007669"/>
    <property type="project" value="TreeGrafter"/>
</dbReference>
<dbReference type="GO" id="GO:0033617">
    <property type="term" value="P:mitochondrial respiratory chain complex IV assembly"/>
    <property type="evidence" value="ECO:0007669"/>
    <property type="project" value="InterPro"/>
</dbReference>
<reference evidence="2 3" key="1">
    <citation type="journal article" date="2009" name="Nature">
        <title>Evolution of pathogenicity and sexual reproduction in eight Candida genomes.</title>
        <authorList>
            <person name="Butler G."/>
            <person name="Rasmussen M.D."/>
            <person name="Lin M.F."/>
            <person name="Santos M.A."/>
            <person name="Sakthikumar S."/>
            <person name="Munro C.A."/>
            <person name="Rheinbay E."/>
            <person name="Grabherr M."/>
            <person name="Forche A."/>
            <person name="Reedy J.L."/>
            <person name="Agrafioti I."/>
            <person name="Arnaud M.B."/>
            <person name="Bates S."/>
            <person name="Brown A.J."/>
            <person name="Brunke S."/>
            <person name="Costanzo M.C."/>
            <person name="Fitzpatrick D.A."/>
            <person name="de Groot P.W."/>
            <person name="Harris D."/>
            <person name="Hoyer L.L."/>
            <person name="Hube B."/>
            <person name="Klis F.M."/>
            <person name="Kodira C."/>
            <person name="Lennard N."/>
            <person name="Logue M.E."/>
            <person name="Martin R."/>
            <person name="Neiman A.M."/>
            <person name="Nikolaou E."/>
            <person name="Quail M.A."/>
            <person name="Quinn J."/>
            <person name="Santos M.C."/>
            <person name="Schmitzberger F.F."/>
            <person name="Sherlock G."/>
            <person name="Shah P."/>
            <person name="Silverstein K.A."/>
            <person name="Skrzypek M.S."/>
            <person name="Soll D."/>
            <person name="Staggs R."/>
            <person name="Stansfield I."/>
            <person name="Stumpf M.P."/>
            <person name="Sudbery P.E."/>
            <person name="Srikantha T."/>
            <person name="Zeng Q."/>
            <person name="Berman J."/>
            <person name="Berriman M."/>
            <person name="Heitman J."/>
            <person name="Gow N.A."/>
            <person name="Lorenz M.C."/>
            <person name="Birren B.W."/>
            <person name="Kellis M."/>
            <person name="Cuomo C.A."/>
        </authorList>
    </citation>
    <scope>NUCLEOTIDE SEQUENCE [LARGE SCALE GENOMIC DNA]</scope>
    <source>
        <strain evidence="3">ATCC MYA-3404 / T1</strain>
    </source>
</reference>
<dbReference type="PANTHER" id="PTHR28523">
    <property type="entry name" value="CYTOCHROME C OXIDASE ASSEMBLY FACTOR 1"/>
    <property type="match status" value="1"/>
</dbReference>
<evidence type="ECO:0000313" key="2">
    <source>
        <dbReference type="EMBL" id="EER35570.1"/>
    </source>
</evidence>
<keyword evidence="1" id="KW-0812">Transmembrane</keyword>
<accession>C5M2M0</accession>
<proteinExistence type="predicted"/>
<organism evidence="2 3">
    <name type="scientific">Candida tropicalis (strain ATCC MYA-3404 / T1)</name>
    <name type="common">Yeast</name>
    <dbReference type="NCBI Taxonomy" id="294747"/>
    <lineage>
        <taxon>Eukaryota</taxon>
        <taxon>Fungi</taxon>
        <taxon>Dikarya</taxon>
        <taxon>Ascomycota</taxon>
        <taxon>Saccharomycotina</taxon>
        <taxon>Pichiomycetes</taxon>
        <taxon>Debaryomycetaceae</taxon>
        <taxon>Candida/Lodderomyces clade</taxon>
        <taxon>Candida</taxon>
    </lineage>
</organism>
<feature type="transmembrane region" description="Helical" evidence="1">
    <location>
        <begin position="71"/>
        <end position="89"/>
    </location>
</feature>
<dbReference type="STRING" id="294747.C5M2M0"/>
<dbReference type="RefSeq" id="XP_002545528.1">
    <property type="nucleotide sequence ID" value="XM_002545482.1"/>
</dbReference>
<dbReference type="HOGENOM" id="CLU_092488_2_0_1"/>
<dbReference type="Pfam" id="PF08695">
    <property type="entry name" value="Coa1"/>
    <property type="match status" value="1"/>
</dbReference>
<keyword evidence="1" id="KW-1133">Transmembrane helix</keyword>
<dbReference type="GeneID" id="8301913"/>
<dbReference type="Proteomes" id="UP000002037">
    <property type="component" value="Unassembled WGS sequence"/>
</dbReference>
<dbReference type="InterPro" id="IPR014807">
    <property type="entry name" value="Coa1"/>
</dbReference>
<dbReference type="PANTHER" id="PTHR28523:SF1">
    <property type="entry name" value="CYTOCHROME C OXIDASE ASSEMBLY FACTOR 1"/>
    <property type="match status" value="1"/>
</dbReference>
<evidence type="ECO:0000313" key="3">
    <source>
        <dbReference type="Proteomes" id="UP000002037"/>
    </source>
</evidence>
<dbReference type="eggNOG" id="ENOG502RZQV">
    <property type="taxonomic scope" value="Eukaryota"/>
</dbReference>
<sequence>MLSKQIARIAPRLTALESLGLRRLLSTTPVIYQKNISIPHPNVTSADYKPPVTVDRELPDPFAKKKTNRRYFVVYAIGMTVACAIIFNYEKTQSPIITSTLYFLRRSQESIDLLGKDIDFSSSWPWISGQLNTVQGKIDIKFNVKGSLGTGVVKLRATRESKLHPFDIHMFSLEVDGKDGSKKVVDLTKDPNVDFDI</sequence>
<dbReference type="AlphaFoldDB" id="C5M2M0"/>
<keyword evidence="1" id="KW-0472">Membrane</keyword>
<gene>
    <name evidence="2" type="ORF">CTRG_00309</name>
</gene>
<dbReference type="OrthoDB" id="2100652at2759"/>
<evidence type="ECO:0000256" key="1">
    <source>
        <dbReference type="SAM" id="Phobius"/>
    </source>
</evidence>
<dbReference type="EMBL" id="GG692395">
    <property type="protein sequence ID" value="EER35570.1"/>
    <property type="molecule type" value="Genomic_DNA"/>
</dbReference>
<protein>
    <recommendedName>
        <fullName evidence="4">Cytochrome c oxidase assembly factor 1</fullName>
    </recommendedName>
</protein>
<name>C5M2M0_CANTT</name>
<evidence type="ECO:0008006" key="4">
    <source>
        <dbReference type="Google" id="ProtNLM"/>
    </source>
</evidence>
<dbReference type="KEGG" id="ctp:CTRG_00309"/>
<dbReference type="VEuPathDB" id="FungiDB:CTRG_00309"/>
<dbReference type="InterPro" id="IPR042432">
    <property type="entry name" value="Coa1_fungi"/>
</dbReference>
<keyword evidence="3" id="KW-1185">Reference proteome</keyword>